<dbReference type="PROSITE" id="PS00843">
    <property type="entry name" value="DALA_DALA_LIGASE_1"/>
    <property type="match status" value="1"/>
</dbReference>
<keyword evidence="6" id="KW-0963">Cytoplasm</keyword>
<dbReference type="GO" id="GO:0005737">
    <property type="term" value="C:cytoplasm"/>
    <property type="evidence" value="ECO:0007669"/>
    <property type="project" value="UniProtKB-SubCell"/>
</dbReference>
<dbReference type="InterPro" id="IPR011127">
    <property type="entry name" value="Dala_Dala_lig_N"/>
</dbReference>
<evidence type="ECO:0000256" key="10">
    <source>
        <dbReference type="ARBA" id="ARBA00022960"/>
    </source>
</evidence>
<dbReference type="PROSITE" id="PS50975">
    <property type="entry name" value="ATP_GRASP"/>
    <property type="match status" value="1"/>
</dbReference>
<dbReference type="Gene3D" id="3.30.1490.20">
    <property type="entry name" value="ATP-grasp fold, A domain"/>
    <property type="match status" value="1"/>
</dbReference>
<accession>A0A7M1LGL7</accession>
<dbReference type="InterPro" id="IPR016185">
    <property type="entry name" value="PreATP-grasp_dom_sf"/>
</dbReference>
<evidence type="ECO:0000313" key="16">
    <source>
        <dbReference type="EMBL" id="QOQ87174.1"/>
    </source>
</evidence>
<dbReference type="Pfam" id="PF07478">
    <property type="entry name" value="Dala_Dala_lig_C"/>
    <property type="match status" value="1"/>
</dbReference>
<dbReference type="Gene3D" id="3.40.50.20">
    <property type="match status" value="1"/>
</dbReference>
<keyword evidence="9 14" id="KW-0067">ATP-binding</keyword>
<dbReference type="InterPro" id="IPR005905">
    <property type="entry name" value="D_ala_D_ala"/>
</dbReference>
<dbReference type="GO" id="GO:0008716">
    <property type="term" value="F:D-alanine-D-alanine ligase activity"/>
    <property type="evidence" value="ECO:0007669"/>
    <property type="project" value="UniProtKB-EC"/>
</dbReference>
<dbReference type="GO" id="GO:0005524">
    <property type="term" value="F:ATP binding"/>
    <property type="evidence" value="ECO:0007669"/>
    <property type="project" value="UniProtKB-UniRule"/>
</dbReference>
<dbReference type="GO" id="GO:0008360">
    <property type="term" value="P:regulation of cell shape"/>
    <property type="evidence" value="ECO:0007669"/>
    <property type="project" value="UniProtKB-KW"/>
</dbReference>
<dbReference type="RefSeq" id="WP_025803534.1">
    <property type="nucleotide sequence ID" value="NZ_CP053842.1"/>
</dbReference>
<keyword evidence="7 16" id="KW-0436">Ligase</keyword>
<comment type="similarity">
    <text evidence="4">Belongs to the D-alanine--D-alanine ligase family.</text>
</comment>
<dbReference type="InterPro" id="IPR013815">
    <property type="entry name" value="ATP_grasp_subdomain_1"/>
</dbReference>
<dbReference type="EMBL" id="CP063078">
    <property type="protein sequence ID" value="QOQ87174.1"/>
    <property type="molecule type" value="Genomic_DNA"/>
</dbReference>
<gene>
    <name evidence="16" type="ORF">IMC76_08170</name>
</gene>
<evidence type="ECO:0000259" key="15">
    <source>
        <dbReference type="PROSITE" id="PS50975"/>
    </source>
</evidence>
<evidence type="ECO:0000256" key="12">
    <source>
        <dbReference type="ARBA" id="ARBA00023316"/>
    </source>
</evidence>
<name>A0A7M1LGL7_9BACT</name>
<evidence type="ECO:0000256" key="3">
    <source>
        <dbReference type="ARBA" id="ARBA00004496"/>
    </source>
</evidence>
<dbReference type="SUPFAM" id="SSF52440">
    <property type="entry name" value="PreATP-grasp domain"/>
    <property type="match status" value="1"/>
</dbReference>
<evidence type="ECO:0000256" key="4">
    <source>
        <dbReference type="ARBA" id="ARBA00010871"/>
    </source>
</evidence>
<dbReference type="GO" id="GO:0071555">
    <property type="term" value="P:cell wall organization"/>
    <property type="evidence" value="ECO:0007669"/>
    <property type="project" value="UniProtKB-KW"/>
</dbReference>
<evidence type="ECO:0000256" key="11">
    <source>
        <dbReference type="ARBA" id="ARBA00022984"/>
    </source>
</evidence>
<dbReference type="NCBIfam" id="NF002527">
    <property type="entry name" value="PRK01966.1-3"/>
    <property type="match status" value="1"/>
</dbReference>
<keyword evidence="10" id="KW-0133">Cell shape</keyword>
<dbReference type="SUPFAM" id="SSF56059">
    <property type="entry name" value="Glutathione synthetase ATP-binding domain-like"/>
    <property type="match status" value="1"/>
</dbReference>
<keyword evidence="12" id="KW-0961">Cell wall biogenesis/degradation</keyword>
<feature type="domain" description="ATP-grasp" evidence="15">
    <location>
        <begin position="132"/>
        <end position="326"/>
    </location>
</feature>
<evidence type="ECO:0000256" key="9">
    <source>
        <dbReference type="ARBA" id="ARBA00022840"/>
    </source>
</evidence>
<proteinExistence type="inferred from homology"/>
<dbReference type="GO" id="GO:0009252">
    <property type="term" value="P:peptidoglycan biosynthetic process"/>
    <property type="evidence" value="ECO:0007669"/>
    <property type="project" value="UniProtKB-KW"/>
</dbReference>
<sequence>MKKGIVFGGQSYEHEISIVSAITLKENTKQEFEYIFCDENRNFFLIEPKNMKATYFSKGEYKKAKSLVLKSGGFYTEGVFGKKLQSEVYINLIHGSDGEDGKIAALFEFYSINFIGPRLEISALSFNKILTKYLAENVGVLTLKWESLTKNSKNLNLPLPVILKPSRLGSSIGIAIVKDSAQLDYALDSTFEYDDLVLVEPYVEGIKEYNLAGCKIGGKIKFSIIEEPKKEKILDFEQKYLSFSGNSKVKEAIVSDEIRLKLQNAFTRIYNAGFDGALIRCDFFEKDGEIYLNEINPNPGSLAYYLFDDFENTLNALANSLPKTRKIPISYNYINSISVNK</sequence>
<keyword evidence="8 14" id="KW-0547">Nucleotide-binding</keyword>
<dbReference type="Pfam" id="PF01820">
    <property type="entry name" value="Dala_Dala_lig_N"/>
    <property type="match status" value="1"/>
</dbReference>
<keyword evidence="11" id="KW-0573">Peptidoglycan synthesis</keyword>
<organism evidence="16 17">
    <name type="scientific">Campylobacter corcagiensis</name>
    <dbReference type="NCBI Taxonomy" id="1448857"/>
    <lineage>
        <taxon>Bacteria</taxon>
        <taxon>Pseudomonadati</taxon>
        <taxon>Campylobacterota</taxon>
        <taxon>Epsilonproteobacteria</taxon>
        <taxon>Campylobacterales</taxon>
        <taxon>Campylobacteraceae</taxon>
        <taxon>Campylobacter</taxon>
    </lineage>
</organism>
<evidence type="ECO:0000256" key="8">
    <source>
        <dbReference type="ARBA" id="ARBA00022741"/>
    </source>
</evidence>
<dbReference type="OrthoDB" id="9813261at2"/>
<dbReference type="PANTHER" id="PTHR23132:SF23">
    <property type="entry name" value="D-ALANINE--D-ALANINE LIGASE B"/>
    <property type="match status" value="1"/>
</dbReference>
<keyword evidence="17" id="KW-1185">Reference proteome</keyword>
<dbReference type="InterPro" id="IPR000291">
    <property type="entry name" value="D-Ala_lig_Van_CS"/>
</dbReference>
<comment type="catalytic activity">
    <reaction evidence="13">
        <text>2 D-alanine + ATP = D-alanyl-D-alanine + ADP + phosphate + H(+)</text>
        <dbReference type="Rhea" id="RHEA:11224"/>
        <dbReference type="ChEBI" id="CHEBI:15378"/>
        <dbReference type="ChEBI" id="CHEBI:30616"/>
        <dbReference type="ChEBI" id="CHEBI:43474"/>
        <dbReference type="ChEBI" id="CHEBI:57416"/>
        <dbReference type="ChEBI" id="CHEBI:57822"/>
        <dbReference type="ChEBI" id="CHEBI:456216"/>
        <dbReference type="EC" id="6.3.2.4"/>
    </reaction>
</comment>
<evidence type="ECO:0000256" key="14">
    <source>
        <dbReference type="PROSITE-ProRule" id="PRU00409"/>
    </source>
</evidence>
<evidence type="ECO:0000256" key="2">
    <source>
        <dbReference type="ARBA" id="ARBA00001946"/>
    </source>
</evidence>
<evidence type="ECO:0000256" key="1">
    <source>
        <dbReference type="ARBA" id="ARBA00001936"/>
    </source>
</evidence>
<dbReference type="GO" id="GO:0046872">
    <property type="term" value="F:metal ion binding"/>
    <property type="evidence" value="ECO:0007669"/>
    <property type="project" value="InterPro"/>
</dbReference>
<reference evidence="16 17" key="1">
    <citation type="submission" date="2020-10" db="EMBL/GenBank/DDBJ databases">
        <title>Campylobacter and Helicobacter PacBio genomes.</title>
        <authorList>
            <person name="Lane C."/>
        </authorList>
    </citation>
    <scope>NUCLEOTIDE SEQUENCE [LARGE SCALE GENOMIC DNA]</scope>
    <source>
        <strain evidence="16 17">2016D-0077</strain>
    </source>
</reference>
<dbReference type="EC" id="6.3.2.4" evidence="5"/>
<evidence type="ECO:0000256" key="13">
    <source>
        <dbReference type="ARBA" id="ARBA00047614"/>
    </source>
</evidence>
<comment type="subcellular location">
    <subcellularLocation>
        <location evidence="3">Cytoplasm</location>
    </subcellularLocation>
</comment>
<comment type="cofactor">
    <cofactor evidence="2">
        <name>Mg(2+)</name>
        <dbReference type="ChEBI" id="CHEBI:18420"/>
    </cofactor>
</comment>
<dbReference type="InterPro" id="IPR011095">
    <property type="entry name" value="Dala_Dala_lig_C"/>
</dbReference>
<evidence type="ECO:0000256" key="5">
    <source>
        <dbReference type="ARBA" id="ARBA00012216"/>
    </source>
</evidence>
<dbReference type="NCBIfam" id="TIGR01205">
    <property type="entry name" value="D_ala_D_alaTIGR"/>
    <property type="match status" value="1"/>
</dbReference>
<comment type="cofactor">
    <cofactor evidence="1">
        <name>Mn(2+)</name>
        <dbReference type="ChEBI" id="CHEBI:29035"/>
    </cofactor>
</comment>
<evidence type="ECO:0000313" key="17">
    <source>
        <dbReference type="Proteomes" id="UP000594749"/>
    </source>
</evidence>
<protein>
    <recommendedName>
        <fullName evidence="5">D-alanine--D-alanine ligase</fullName>
        <ecNumber evidence="5">6.3.2.4</ecNumber>
    </recommendedName>
</protein>
<dbReference type="Proteomes" id="UP000594749">
    <property type="component" value="Chromosome"/>
</dbReference>
<dbReference type="InterPro" id="IPR011761">
    <property type="entry name" value="ATP-grasp"/>
</dbReference>
<evidence type="ECO:0000256" key="6">
    <source>
        <dbReference type="ARBA" id="ARBA00022490"/>
    </source>
</evidence>
<dbReference type="Gene3D" id="3.30.470.20">
    <property type="entry name" value="ATP-grasp fold, B domain"/>
    <property type="match status" value="1"/>
</dbReference>
<evidence type="ECO:0000256" key="7">
    <source>
        <dbReference type="ARBA" id="ARBA00022598"/>
    </source>
</evidence>
<dbReference type="PANTHER" id="PTHR23132">
    <property type="entry name" value="D-ALANINE--D-ALANINE LIGASE"/>
    <property type="match status" value="1"/>
</dbReference>
<dbReference type="AlphaFoldDB" id="A0A7M1LGL7"/>